<comment type="caution">
    <text evidence="1">The sequence shown here is derived from an EMBL/GenBank/DDBJ whole genome shotgun (WGS) entry which is preliminary data.</text>
</comment>
<name>A0AAE0WV42_9PEZI</name>
<protein>
    <submittedName>
        <fullName evidence="1">Uncharacterized protein</fullName>
    </submittedName>
</protein>
<reference evidence="1" key="1">
    <citation type="submission" date="2023-07" db="EMBL/GenBank/DDBJ databases">
        <title>Black Yeasts Isolated from many extreme environments.</title>
        <authorList>
            <person name="Coleine C."/>
            <person name="Stajich J.E."/>
            <person name="Selbmann L."/>
        </authorList>
    </citation>
    <scope>NUCLEOTIDE SEQUENCE</scope>
    <source>
        <strain evidence="1">CCFEE 5485</strain>
    </source>
</reference>
<organism evidence="1 2">
    <name type="scientific">Recurvomyces mirabilis</name>
    <dbReference type="NCBI Taxonomy" id="574656"/>
    <lineage>
        <taxon>Eukaryota</taxon>
        <taxon>Fungi</taxon>
        <taxon>Dikarya</taxon>
        <taxon>Ascomycota</taxon>
        <taxon>Pezizomycotina</taxon>
        <taxon>Dothideomycetes</taxon>
        <taxon>Dothideomycetidae</taxon>
        <taxon>Mycosphaerellales</taxon>
        <taxon>Teratosphaeriaceae</taxon>
        <taxon>Recurvomyces</taxon>
    </lineage>
</organism>
<dbReference type="AlphaFoldDB" id="A0AAE0WV42"/>
<sequence>MIPTSPDDVSQLSSCPVRHGALTSGNYSILTLGNDGEGDPFAYQRGFSLFAGQQTTVTVTSIADWTVVEQATSTVNVTSTILRASTQSNDVTITSNTIGTLTLTPAPYIVPKTDMLTRTFFSWTTTRFVETEVATPSCTVPPRPSMADDWLRFAPTMIPLPTGLQFQWPMTRVGGRAIDVRTVEQEEARAVQKRAPDAQTITTTTTLGGSKTTTIQARPTTTTAVEATTVMAIITLPPHTVYETQLDTVTAPRPTETLEELVYKREYITKTMSITWTSTSTTTPVAVATACRAAGGSFGYAWGGRSR</sequence>
<accession>A0AAE0WV42</accession>
<evidence type="ECO:0000313" key="2">
    <source>
        <dbReference type="Proteomes" id="UP001274830"/>
    </source>
</evidence>
<gene>
    <name evidence="1" type="ORF">LTR78_002255</name>
</gene>
<keyword evidence="2" id="KW-1185">Reference proteome</keyword>
<dbReference type="Proteomes" id="UP001274830">
    <property type="component" value="Unassembled WGS sequence"/>
</dbReference>
<evidence type="ECO:0000313" key="1">
    <source>
        <dbReference type="EMBL" id="KAK3678159.1"/>
    </source>
</evidence>
<proteinExistence type="predicted"/>
<dbReference type="EMBL" id="JAUTXT010000005">
    <property type="protein sequence ID" value="KAK3678159.1"/>
    <property type="molecule type" value="Genomic_DNA"/>
</dbReference>